<comment type="caution">
    <text evidence="1">The sequence shown here is derived from an EMBL/GenBank/DDBJ whole genome shotgun (WGS) entry which is preliminary data.</text>
</comment>
<protein>
    <submittedName>
        <fullName evidence="1">Uncharacterized protein</fullName>
    </submittedName>
</protein>
<dbReference type="Proteomes" id="UP001072952">
    <property type="component" value="Unassembled WGS sequence"/>
</dbReference>
<dbReference type="EMBL" id="JANSLD010000044">
    <property type="protein sequence ID" value="MCY1584136.1"/>
    <property type="molecule type" value="Genomic_DNA"/>
</dbReference>
<dbReference type="RefSeq" id="WP_268213760.1">
    <property type="nucleotide sequence ID" value="NZ_JANSLD010000044.1"/>
</dbReference>
<sequence length="189" mass="21472">MSREISHRYLKDRNGDTYFPVTHIDAIEGLEVEGENNPFINIAEKVEQLNKMIEKQKTSLELLDTAMKDMVGDSGWVDISIPPNMKNNAVGTGFKSSIREVSVGNRSMPHYFIIRSIRLNISEITGSSMQIAQLPTGFITSNQSFLARQNGNRSPVTVECLKDGKVMAYIHPNDQSKNNWIYQEYTWLE</sequence>
<reference evidence="1" key="2">
    <citation type="submission" date="2022-08" db="EMBL/GenBank/DDBJ databases">
        <authorList>
            <person name="Magnan C."/>
        </authorList>
    </citation>
    <scope>NUCLEOTIDE SEQUENCE</scope>
    <source>
        <strain evidence="1">NSP012P</strain>
    </source>
</reference>
<evidence type="ECO:0000313" key="2">
    <source>
        <dbReference type="Proteomes" id="UP001072952"/>
    </source>
</evidence>
<reference evidence="1" key="1">
    <citation type="journal article" date="2022" name="Int. J. Mol. Sci.">
        <title>Phenotypic and Genotypic Virulence Characterisation of Staphylococcus pettenkoferi Strains Isolated from Human Bloodstream and Diabetic Foot Infections.</title>
        <authorList>
            <person name="Magnan C."/>
            <person name="Ahmad-Mansour N."/>
            <person name="Pouget C."/>
            <person name="Morsli M."/>
            <person name="Huc-Brandt S."/>
            <person name="Pantel A."/>
            <person name="Dunyach-Remy C."/>
            <person name="Sotto A."/>
            <person name="Molle V."/>
            <person name="Lavigne J.-P."/>
        </authorList>
    </citation>
    <scope>NUCLEOTIDE SEQUENCE</scope>
    <source>
        <strain evidence="1">NSP012P</strain>
    </source>
</reference>
<evidence type="ECO:0000313" key="1">
    <source>
        <dbReference type="EMBL" id="MCY1584136.1"/>
    </source>
</evidence>
<organism evidence="1 2">
    <name type="scientific">Staphylococcus pettenkoferi</name>
    <dbReference type="NCBI Taxonomy" id="170573"/>
    <lineage>
        <taxon>Bacteria</taxon>
        <taxon>Bacillati</taxon>
        <taxon>Bacillota</taxon>
        <taxon>Bacilli</taxon>
        <taxon>Bacillales</taxon>
        <taxon>Staphylococcaceae</taxon>
        <taxon>Staphylococcus</taxon>
    </lineage>
</organism>
<proteinExistence type="predicted"/>
<gene>
    <name evidence="1" type="ORF">NW133_11590</name>
</gene>
<keyword evidence="2" id="KW-1185">Reference proteome</keyword>
<name>A0ABT4BN70_9STAP</name>
<accession>A0ABT4BN70</accession>